<evidence type="ECO:0000256" key="9">
    <source>
        <dbReference type="ARBA" id="ARBA00023136"/>
    </source>
</evidence>
<dbReference type="InterPro" id="IPR001881">
    <property type="entry name" value="EGF-like_Ca-bd_dom"/>
</dbReference>
<dbReference type="InterPro" id="IPR018097">
    <property type="entry name" value="EGF_Ca-bd_CS"/>
</dbReference>
<feature type="disulfide bond" evidence="14">
    <location>
        <begin position="363"/>
        <end position="372"/>
    </location>
</feature>
<reference evidence="18 19" key="1">
    <citation type="journal article" date="2013" name="Science">
        <title>Genomic diversity and evolution of the head crest in the rock pigeon.</title>
        <authorList>
            <person name="Shapiro M.D."/>
            <person name="Kronenberg Z."/>
            <person name="Li C."/>
            <person name="Domyan E.T."/>
            <person name="Pan H."/>
            <person name="Campbell M."/>
            <person name="Tan H."/>
            <person name="Huff C.D."/>
            <person name="Hu H."/>
            <person name="Vickrey A.I."/>
            <person name="Nielsen S.C."/>
            <person name="Stringham S.A."/>
            <person name="Hu H."/>
            <person name="Willerslev E."/>
            <person name="Gilbert M.T."/>
            <person name="Yandell M."/>
            <person name="Zhang G."/>
            <person name="Wang J."/>
        </authorList>
    </citation>
    <scope>NUCLEOTIDE SEQUENCE [LARGE SCALE GENOMIC DNA]</scope>
    <source>
        <tissue evidence="18">Blood</tissue>
    </source>
</reference>
<dbReference type="FunFam" id="2.10.25.10:FF:000486">
    <property type="entry name" value="Protein delta homolog 1"/>
    <property type="match status" value="1"/>
</dbReference>
<dbReference type="FunFam" id="2.10.25.10:FF:000118">
    <property type="entry name" value="protein delta homolog 2"/>
    <property type="match status" value="1"/>
</dbReference>
<keyword evidence="7" id="KW-0677">Repeat</keyword>
<keyword evidence="3" id="KW-0963">Cytoplasm</keyword>
<dbReference type="PROSITE" id="PS01186">
    <property type="entry name" value="EGF_2"/>
    <property type="match status" value="3"/>
</dbReference>
<feature type="domain" description="EGF-like" evidence="17">
    <location>
        <begin position="298"/>
        <end position="334"/>
    </location>
</feature>
<evidence type="ECO:0000256" key="12">
    <source>
        <dbReference type="ARBA" id="ARBA00061973"/>
    </source>
</evidence>
<protein>
    <recommendedName>
        <fullName evidence="13">Protein delta homolog 1</fullName>
    </recommendedName>
</protein>
<dbReference type="Pfam" id="PF00008">
    <property type="entry name" value="EGF"/>
    <property type="match status" value="4"/>
</dbReference>
<evidence type="ECO:0000256" key="2">
    <source>
        <dbReference type="ARBA" id="ARBA00004496"/>
    </source>
</evidence>
<evidence type="ECO:0000256" key="4">
    <source>
        <dbReference type="ARBA" id="ARBA00022536"/>
    </source>
</evidence>
<dbReference type="PANTHER" id="PTHR24049">
    <property type="entry name" value="CRUMBS FAMILY MEMBER"/>
    <property type="match status" value="1"/>
</dbReference>
<dbReference type="InterPro" id="IPR000152">
    <property type="entry name" value="EGF-type_Asp/Asn_hydroxyl_site"/>
</dbReference>
<feature type="domain" description="EGF-like" evidence="17">
    <location>
        <begin position="336"/>
        <end position="373"/>
    </location>
</feature>
<dbReference type="PANTHER" id="PTHR24049:SF42">
    <property type="entry name" value="DELTA LIKE NON-CANONICAL NOTCH LIGAND 1"/>
    <property type="match status" value="1"/>
</dbReference>
<keyword evidence="4 14" id="KW-0245">EGF-like domain</keyword>
<dbReference type="CDD" id="cd00054">
    <property type="entry name" value="EGF_CA"/>
    <property type="match status" value="4"/>
</dbReference>
<evidence type="ECO:0000313" key="18">
    <source>
        <dbReference type="EMBL" id="PKK31665.1"/>
    </source>
</evidence>
<evidence type="ECO:0000256" key="5">
    <source>
        <dbReference type="ARBA" id="ARBA00022692"/>
    </source>
</evidence>
<evidence type="ECO:0000256" key="14">
    <source>
        <dbReference type="PROSITE-ProRule" id="PRU00076"/>
    </source>
</evidence>
<sequence length="509" mass="54424">MTMKRSLQISEDKPQIRSPLTVRISLNEIRGVLNTPPPDLPSPAPLQNSSPCPHSPGCARCPAPPSAPAQGSGHRAAESDTGCLAPWADPLPAGGGPGAGRRRAVLPSLLSLLPLSPSLRSPEALRAGDTTFPPPNSPRGGAEQRGAVRSGINCRTGCHPENGFCEFPSECRCQPGWQGALCNQCVPFPGCLHGSCTKPWQCICEEGWVGSLCDIDIHPCSAKPCTNNSTCIETGDGGYICLCAQGFTGKNCHLKKGPCIINGSPCQNGGTCIDDNGFAPHASCLCPSGFAGNFCEIERDDCESNPCENGGTCTDIGVGFNCFCPHGYTGKLCSSHVMLCASDPCENGGTCSEHPQGGFRCICKPQFVGATCKHPSQNTSLAGVNMETKHTQNYKPSPKAFHRSVHHQQEILKITMKETIQNTDPLLSRSQVICFVVLGLLTCLVVLGTTGIVFFSKCEMWLANAKYSHLLRKKKNFFLKSNNGENLSINIIFPEKIKLTNYTKNYTAI</sequence>
<evidence type="ECO:0000256" key="15">
    <source>
        <dbReference type="SAM" id="MobiDB-lite"/>
    </source>
</evidence>
<dbReference type="GO" id="GO:0032991">
    <property type="term" value="C:protein-containing complex"/>
    <property type="evidence" value="ECO:0007669"/>
    <property type="project" value="TreeGrafter"/>
</dbReference>
<dbReference type="Proteomes" id="UP000053872">
    <property type="component" value="Unassembled WGS sequence"/>
</dbReference>
<feature type="disulfide bond" evidence="14">
    <location>
        <begin position="173"/>
        <end position="182"/>
    </location>
</feature>
<dbReference type="FunFam" id="2.10.25.10:FF:000018">
    <property type="entry name" value="Delta-like 1"/>
    <property type="match status" value="1"/>
</dbReference>
<dbReference type="EMBL" id="AKCR02000005">
    <property type="protein sequence ID" value="PKK31665.1"/>
    <property type="molecule type" value="Genomic_DNA"/>
</dbReference>
<dbReference type="SUPFAM" id="SSF57196">
    <property type="entry name" value="EGF/Laminin"/>
    <property type="match status" value="4"/>
</dbReference>
<dbReference type="GO" id="GO:0007157">
    <property type="term" value="P:heterophilic cell-cell adhesion via plasma membrane cell adhesion molecules"/>
    <property type="evidence" value="ECO:0007669"/>
    <property type="project" value="TreeGrafter"/>
</dbReference>
<name>A0A2I0MPR7_COLLI</name>
<evidence type="ECO:0000256" key="1">
    <source>
        <dbReference type="ARBA" id="ARBA00004479"/>
    </source>
</evidence>
<accession>A0A2I0MPR7</accession>
<dbReference type="GO" id="GO:0005886">
    <property type="term" value="C:plasma membrane"/>
    <property type="evidence" value="ECO:0007669"/>
    <property type="project" value="TreeGrafter"/>
</dbReference>
<comment type="caution">
    <text evidence="18">The sequence shown here is derived from an EMBL/GenBank/DDBJ whole genome shotgun (WGS) entry which is preliminary data.</text>
</comment>
<dbReference type="GO" id="GO:0005737">
    <property type="term" value="C:cytoplasm"/>
    <property type="evidence" value="ECO:0007669"/>
    <property type="project" value="UniProtKB-SubCell"/>
</dbReference>
<dbReference type="PROSITE" id="PS50026">
    <property type="entry name" value="EGF_3"/>
    <property type="match status" value="5"/>
</dbReference>
<feature type="region of interest" description="Disordered" evidence="15">
    <location>
        <begin position="120"/>
        <end position="145"/>
    </location>
</feature>
<evidence type="ECO:0000313" key="19">
    <source>
        <dbReference type="Proteomes" id="UP000053872"/>
    </source>
</evidence>
<dbReference type="InParanoid" id="A0A2I0MPR7"/>
<proteinExistence type="predicted"/>
<dbReference type="SMART" id="SM00181">
    <property type="entry name" value="EGF"/>
    <property type="match status" value="6"/>
</dbReference>
<evidence type="ECO:0000256" key="10">
    <source>
        <dbReference type="ARBA" id="ARBA00023157"/>
    </source>
</evidence>
<comment type="subunit">
    <text evidence="12">Monomer. Interacts with SH3RF2.</text>
</comment>
<dbReference type="PROSITE" id="PS01187">
    <property type="entry name" value="EGF_CA"/>
    <property type="match status" value="1"/>
</dbReference>
<feature type="disulfide bond" evidence="14">
    <location>
        <begin position="286"/>
        <end position="295"/>
    </location>
</feature>
<evidence type="ECO:0000256" key="11">
    <source>
        <dbReference type="ARBA" id="ARBA00023180"/>
    </source>
</evidence>
<feature type="domain" description="EGF-like" evidence="17">
    <location>
        <begin position="255"/>
        <end position="296"/>
    </location>
</feature>
<dbReference type="GO" id="GO:0005509">
    <property type="term" value="F:calcium ion binding"/>
    <property type="evidence" value="ECO:0007669"/>
    <property type="project" value="InterPro"/>
</dbReference>
<comment type="subcellular location">
    <subcellularLocation>
        <location evidence="2">Cytoplasm</location>
    </subcellularLocation>
    <subcellularLocation>
        <location evidence="1">Membrane</location>
        <topology evidence="1">Single-pass type I membrane protein</topology>
    </subcellularLocation>
</comment>
<dbReference type="FunFam" id="2.10.25.10:FF:000321">
    <property type="entry name" value="Protein delta homolog 1"/>
    <property type="match status" value="1"/>
</dbReference>
<dbReference type="FunFam" id="2.10.25.10:FF:000095">
    <property type="entry name" value="Notch, isoform B"/>
    <property type="match status" value="1"/>
</dbReference>
<evidence type="ECO:0000256" key="16">
    <source>
        <dbReference type="SAM" id="Phobius"/>
    </source>
</evidence>
<comment type="caution">
    <text evidence="14">Lacks conserved residue(s) required for the propagation of feature annotation.</text>
</comment>
<gene>
    <name evidence="18" type="ORF">A306_00002257</name>
</gene>
<keyword evidence="6" id="KW-0732">Signal</keyword>
<evidence type="ECO:0000256" key="8">
    <source>
        <dbReference type="ARBA" id="ARBA00022989"/>
    </source>
</evidence>
<feature type="transmembrane region" description="Helical" evidence="16">
    <location>
        <begin position="435"/>
        <end position="456"/>
    </location>
</feature>
<keyword evidence="5 16" id="KW-0812">Transmembrane</keyword>
<keyword evidence="11" id="KW-0325">Glycoprotein</keyword>
<keyword evidence="9 16" id="KW-0472">Membrane</keyword>
<feature type="domain" description="EGF-like" evidence="17">
    <location>
        <begin position="216"/>
        <end position="253"/>
    </location>
</feature>
<dbReference type="AlphaFoldDB" id="A0A2I0MPR7"/>
<evidence type="ECO:0000259" key="17">
    <source>
        <dbReference type="PROSITE" id="PS50026"/>
    </source>
</evidence>
<feature type="disulfide bond" evidence="14">
    <location>
        <begin position="324"/>
        <end position="333"/>
    </location>
</feature>
<organism evidence="18 19">
    <name type="scientific">Columba livia</name>
    <name type="common">Rock dove</name>
    <dbReference type="NCBI Taxonomy" id="8932"/>
    <lineage>
        <taxon>Eukaryota</taxon>
        <taxon>Metazoa</taxon>
        <taxon>Chordata</taxon>
        <taxon>Craniata</taxon>
        <taxon>Vertebrata</taxon>
        <taxon>Euteleostomi</taxon>
        <taxon>Archelosauria</taxon>
        <taxon>Archosauria</taxon>
        <taxon>Dinosauria</taxon>
        <taxon>Saurischia</taxon>
        <taxon>Theropoda</taxon>
        <taxon>Coelurosauria</taxon>
        <taxon>Aves</taxon>
        <taxon>Neognathae</taxon>
        <taxon>Neoaves</taxon>
        <taxon>Columbimorphae</taxon>
        <taxon>Columbiformes</taxon>
        <taxon>Columbidae</taxon>
        <taxon>Columba</taxon>
    </lineage>
</organism>
<evidence type="ECO:0000256" key="6">
    <source>
        <dbReference type="ARBA" id="ARBA00022729"/>
    </source>
</evidence>
<evidence type="ECO:0000256" key="3">
    <source>
        <dbReference type="ARBA" id="ARBA00022490"/>
    </source>
</evidence>
<dbReference type="STRING" id="8932.A0A2I0MPR7"/>
<keyword evidence="8 16" id="KW-1133">Transmembrane helix</keyword>
<feature type="compositionally biased region" description="Pro residues" evidence="15">
    <location>
        <begin position="35"/>
        <end position="44"/>
    </location>
</feature>
<dbReference type="PROSITE" id="PS00022">
    <property type="entry name" value="EGF_1"/>
    <property type="match status" value="5"/>
</dbReference>
<dbReference type="PROSITE" id="PS00010">
    <property type="entry name" value="ASX_HYDROXYL"/>
    <property type="match status" value="1"/>
</dbReference>
<evidence type="ECO:0000256" key="13">
    <source>
        <dbReference type="ARBA" id="ARBA00072386"/>
    </source>
</evidence>
<dbReference type="Gene3D" id="2.10.25.10">
    <property type="entry name" value="Laminin"/>
    <property type="match status" value="5"/>
</dbReference>
<evidence type="ECO:0000256" key="7">
    <source>
        <dbReference type="ARBA" id="ARBA00022737"/>
    </source>
</evidence>
<dbReference type="Pfam" id="PF21700">
    <property type="entry name" value="EGF_DL_JAG"/>
    <property type="match status" value="1"/>
</dbReference>
<feature type="domain" description="EGF-like" evidence="17">
    <location>
        <begin position="150"/>
        <end position="183"/>
    </location>
</feature>
<dbReference type="InterPro" id="IPR051022">
    <property type="entry name" value="Notch_Cell-Fate_Det"/>
</dbReference>
<dbReference type="SMART" id="SM00179">
    <property type="entry name" value="EGF_CA"/>
    <property type="match status" value="4"/>
</dbReference>
<dbReference type="GO" id="GO:0045197">
    <property type="term" value="P:establishment or maintenance of epithelial cell apical/basal polarity"/>
    <property type="evidence" value="ECO:0007669"/>
    <property type="project" value="TreeGrafter"/>
</dbReference>
<feature type="disulfide bond" evidence="14">
    <location>
        <begin position="243"/>
        <end position="252"/>
    </location>
</feature>
<dbReference type="InterPro" id="IPR000742">
    <property type="entry name" value="EGF"/>
</dbReference>
<feature type="region of interest" description="Disordered" evidence="15">
    <location>
        <begin position="32"/>
        <end position="81"/>
    </location>
</feature>
<keyword evidence="19" id="KW-1185">Reference proteome</keyword>
<keyword evidence="10 14" id="KW-1015">Disulfide bond</keyword>